<comment type="caution">
    <text evidence="4">The sequence shown here is derived from an EMBL/GenBank/DDBJ whole genome shotgun (WGS) entry which is preliminary data.</text>
</comment>
<evidence type="ECO:0000256" key="3">
    <source>
        <dbReference type="ARBA" id="ARBA00030757"/>
    </source>
</evidence>
<keyword evidence="5" id="KW-1185">Reference proteome</keyword>
<gene>
    <name evidence="4" type="primary">pcm_2</name>
    <name evidence="4" type="ORF">AFCDBAGC_1611</name>
</gene>
<organism evidence="4 5">
    <name type="scientific">Methylobacterium cerastii</name>
    <dbReference type="NCBI Taxonomy" id="932741"/>
    <lineage>
        <taxon>Bacteria</taxon>
        <taxon>Pseudomonadati</taxon>
        <taxon>Pseudomonadota</taxon>
        <taxon>Alphaproteobacteria</taxon>
        <taxon>Hyphomicrobiales</taxon>
        <taxon>Methylobacteriaceae</taxon>
        <taxon>Methylobacterium</taxon>
    </lineage>
</organism>
<reference evidence="4 5" key="1">
    <citation type="journal article" date="2021" name="Front. Microbiol.">
        <title>Comprehensive Comparative Genomics and Phenotyping of Methylobacterium Species.</title>
        <authorList>
            <person name="Alessa O."/>
            <person name="Ogura Y."/>
            <person name="Fujitani Y."/>
            <person name="Takami H."/>
            <person name="Hayashi T."/>
            <person name="Sahin N."/>
            <person name="Tani A."/>
        </authorList>
    </citation>
    <scope>NUCLEOTIDE SEQUENCE [LARGE SCALE GENOMIC DNA]</scope>
    <source>
        <strain evidence="4 5">DSM 23679</strain>
    </source>
</reference>
<dbReference type="PANTHER" id="PTHR11579">
    <property type="entry name" value="PROTEIN-L-ISOASPARTATE O-METHYLTRANSFERASE"/>
    <property type="match status" value="1"/>
</dbReference>
<sequence>MTGPDDERDGAGLSGHDGLGGAIENAAFVLALRGRGTRDTAVLRAMEQVPRAAFAPAAYRHLARRDLPLPLPCGAAMTAPSTVATMLALLRVEAGMRILEIGTGSGYVTALLLQLGAEAVTSLERYATLVAQARANLGGRVRIVQGDGLAEMEEGGFDRILVNGAVSAPPPGWGAALNPGGRLVAGSEGGLMVAEPRGQGLAIEPGPRLRLAPLVPGRAVAL</sequence>
<evidence type="ECO:0000256" key="2">
    <source>
        <dbReference type="ARBA" id="ARBA00013346"/>
    </source>
</evidence>
<dbReference type="PANTHER" id="PTHR11579:SF18">
    <property type="entry name" value="PROTEIN-L-ISOASPARTATE O-METHYLTRANSFERASE"/>
    <property type="match status" value="1"/>
</dbReference>
<comment type="similarity">
    <text evidence="1">Belongs to the methyltransferase superfamily. L-isoaspartyl/D-aspartyl protein methyltransferase family.</text>
</comment>
<evidence type="ECO:0000313" key="5">
    <source>
        <dbReference type="Proteomes" id="UP001055117"/>
    </source>
</evidence>
<dbReference type="InterPro" id="IPR000682">
    <property type="entry name" value="PCMT"/>
</dbReference>
<dbReference type="InterPro" id="IPR029063">
    <property type="entry name" value="SAM-dependent_MTases_sf"/>
</dbReference>
<dbReference type="Gene3D" id="3.40.50.150">
    <property type="entry name" value="Vaccinia Virus protein VP39"/>
    <property type="match status" value="1"/>
</dbReference>
<dbReference type="CDD" id="cd02440">
    <property type="entry name" value="AdoMet_MTases"/>
    <property type="match status" value="1"/>
</dbReference>
<proteinExistence type="inferred from homology"/>
<accession>A0ABQ4QF53</accession>
<dbReference type="RefSeq" id="WP_147828679.1">
    <property type="nucleotide sequence ID" value="NZ_BPQG01000022.1"/>
</dbReference>
<dbReference type="SUPFAM" id="SSF53335">
    <property type="entry name" value="S-adenosyl-L-methionine-dependent methyltransferases"/>
    <property type="match status" value="1"/>
</dbReference>
<name>A0ABQ4QF53_9HYPH</name>
<dbReference type="EMBL" id="BPQG01000022">
    <property type="protein sequence ID" value="GJD43757.1"/>
    <property type="molecule type" value="Genomic_DNA"/>
</dbReference>
<protein>
    <recommendedName>
        <fullName evidence="2">Protein-L-isoaspartate O-methyltransferase</fullName>
    </recommendedName>
    <alternativeName>
        <fullName evidence="3">Protein L-isoaspartyl methyltransferase</fullName>
    </alternativeName>
</protein>
<evidence type="ECO:0000256" key="1">
    <source>
        <dbReference type="ARBA" id="ARBA00005369"/>
    </source>
</evidence>
<dbReference type="Proteomes" id="UP001055117">
    <property type="component" value="Unassembled WGS sequence"/>
</dbReference>
<evidence type="ECO:0000313" key="4">
    <source>
        <dbReference type="EMBL" id="GJD43757.1"/>
    </source>
</evidence>
<dbReference type="Pfam" id="PF01135">
    <property type="entry name" value="PCMT"/>
    <property type="match status" value="1"/>
</dbReference>